<keyword evidence="1 2" id="KW-0732">Signal</keyword>
<protein>
    <submittedName>
        <fullName evidence="3">Autotransporter-associated beta strand repeat-containing protein</fullName>
    </submittedName>
</protein>
<dbReference type="EMBL" id="CP073100">
    <property type="protein sequence ID" value="QUE53170.1"/>
    <property type="molecule type" value="Genomic_DNA"/>
</dbReference>
<sequence>MKPKASLRTRLLQTAATLALLPGLSHAVETFINGTTANVNVNAGDSIGFDFFSNTAITLGTINGSTPATGPLPGWAHTQWGFLKYDGTQVVPVSNAEKAIGPGTLATATAPTTYFDGFSDSTVATSQSIGNLETTRDFLISNGATVDIALGGLMFHNQSHWLKVGSGSGFVTSSSGTLAIVANGGGDNYQVNEAVIKDYNGSTPLKLIKTGGDHFAINSANTYTGGTWVNNGRLRLDNTNSLGTGMARAVGTNSQLWFNANGTFANAIQIEGNGWSEGVGQLGAIRFSDGVVLGGPVALTGAARVVVNGGSTATISGALSGTAALELGTSTYDASGTLNLNGSSPGYTGAFTLTRGRANLNGTLGGSVIVNDGLTLGGTGTINGNLTVGTTAGAKLALTPGSPLTVLGTVTFEGPNKLTLPSLPANGTWPVMNHGGLAGAGGFTIDSSLYRKTVALDTSTPGVINLTVSGSNLPLVWTGAANTTWDVNGSTNWTAGSGNIPFLLGDDVLFDDTSTVNTVDLNAVVQPTSVTFNTANTYTLNAGNGNGITGPTGLTKNGTGTLVLGGTGSSYTGPVLLNAGTIKLNNWEPLGFTSGVTVAAGATLDFAGNAPAWSGRVTDYTVAGDGVDGFGALANSGGDIYEGSGIRNFTLSADASLGAKGGRFDLCRTNNSVGIITGNGHTLTLNADKGMGIRGDASGSPIHYVVAAGRVWVENSDKALGGTTGDVRVKSGARVGTYGTRTIATPVILESGGALYVEGGDTGTWTGAVSVTDAFTLDAGPNVLALTGTVTGAAALTKTGGNTAIVAHPSYTGNTTISAGTLSLGAATLDDSSTVNIADGAKLALTHGQADIVGALFINGVAMASGTYGATGSGAGIIDDAHFSGSGRLTVAGPGSYTAWAVSHGVGEANADDDHDGIRNGIEFLIGGNPAASGDGALLPVVMYPPGSVQFIYFRDGQAANYPSVVQYSSDLSVWTDAVDGVDGVSIVSDPSGVVTVTVPRALAVSSRLFLRLKLPVL</sequence>
<dbReference type="RefSeq" id="WP_211634514.1">
    <property type="nucleotide sequence ID" value="NZ_CP073100.1"/>
</dbReference>
<organism evidence="3 4">
    <name type="scientific">Luteolibacter ambystomatis</name>
    <dbReference type="NCBI Taxonomy" id="2824561"/>
    <lineage>
        <taxon>Bacteria</taxon>
        <taxon>Pseudomonadati</taxon>
        <taxon>Verrucomicrobiota</taxon>
        <taxon>Verrucomicrobiia</taxon>
        <taxon>Verrucomicrobiales</taxon>
        <taxon>Verrucomicrobiaceae</taxon>
        <taxon>Luteolibacter</taxon>
    </lineage>
</organism>
<reference evidence="3" key="1">
    <citation type="submission" date="2021-04" db="EMBL/GenBank/DDBJ databases">
        <title>Luteolibacter sp. 32A isolated from the skin of an Anderson's salamander (Ambystoma andersonii).</title>
        <authorList>
            <person name="Spergser J."/>
            <person name="Busse H.-J."/>
        </authorList>
    </citation>
    <scope>NUCLEOTIDE SEQUENCE</scope>
    <source>
        <strain evidence="3">32A</strain>
    </source>
</reference>
<gene>
    <name evidence="3" type="ORF">KBB96_09780</name>
</gene>
<dbReference type="KEGG" id="lamb:KBB96_09780"/>
<accession>A0A975PH26</accession>
<dbReference type="Pfam" id="PF12951">
    <property type="entry name" value="PATR"/>
    <property type="match status" value="3"/>
</dbReference>
<feature type="chain" id="PRO_5036833724" evidence="2">
    <location>
        <begin position="28"/>
        <end position="1018"/>
    </location>
</feature>
<dbReference type="NCBIfam" id="TIGR02601">
    <property type="entry name" value="autotrns_rpt"/>
    <property type="match status" value="3"/>
</dbReference>
<evidence type="ECO:0000313" key="3">
    <source>
        <dbReference type="EMBL" id="QUE53170.1"/>
    </source>
</evidence>
<dbReference type="Proteomes" id="UP000676169">
    <property type="component" value="Chromosome"/>
</dbReference>
<evidence type="ECO:0000313" key="4">
    <source>
        <dbReference type="Proteomes" id="UP000676169"/>
    </source>
</evidence>
<dbReference type="AlphaFoldDB" id="A0A975PH26"/>
<evidence type="ECO:0000256" key="2">
    <source>
        <dbReference type="SAM" id="SignalP"/>
    </source>
</evidence>
<evidence type="ECO:0000256" key="1">
    <source>
        <dbReference type="ARBA" id="ARBA00022729"/>
    </source>
</evidence>
<feature type="signal peptide" evidence="2">
    <location>
        <begin position="1"/>
        <end position="27"/>
    </location>
</feature>
<name>A0A975PH26_9BACT</name>
<dbReference type="InterPro" id="IPR013425">
    <property type="entry name" value="Autotrns_rpt"/>
</dbReference>
<proteinExistence type="predicted"/>
<keyword evidence="4" id="KW-1185">Reference proteome</keyword>